<keyword evidence="3" id="KW-1185">Reference proteome</keyword>
<dbReference type="KEGG" id="kfa:Q73A0000_02810"/>
<evidence type="ECO:0000313" key="2">
    <source>
        <dbReference type="EMBL" id="QOW09363.1"/>
    </source>
</evidence>
<gene>
    <name evidence="2" type="ORF">Q73A0000_02810</name>
</gene>
<feature type="compositionally biased region" description="Basic and acidic residues" evidence="1">
    <location>
        <begin position="8"/>
        <end position="46"/>
    </location>
</feature>
<dbReference type="EMBL" id="CP040442">
    <property type="protein sequence ID" value="QOW09363.1"/>
    <property type="molecule type" value="Genomic_DNA"/>
</dbReference>
<organism evidence="2 3">
    <name type="scientific">Kaistella flava</name>
    <name type="common">ex Peng et al. 2021</name>
    <dbReference type="NCBI Taxonomy" id="2038776"/>
    <lineage>
        <taxon>Bacteria</taxon>
        <taxon>Pseudomonadati</taxon>
        <taxon>Bacteroidota</taxon>
        <taxon>Flavobacteriia</taxon>
        <taxon>Flavobacteriales</taxon>
        <taxon>Weeksellaceae</taxon>
        <taxon>Chryseobacterium group</taxon>
        <taxon>Kaistella</taxon>
    </lineage>
</organism>
<sequence>MNNANNNSKEKDKLSLDNKKEEVLNVENHASEEKLITDSHPIKHAENAVPPKAWENQEKAYEDEWEDNKNRMLDDGDL</sequence>
<reference evidence="2 3" key="1">
    <citation type="submission" date="2019-05" db="EMBL/GenBank/DDBJ databases">
        <title>Chryseobacterium sp. isolated from King George Island, maritime Antarctica.</title>
        <authorList>
            <person name="Peng X."/>
        </authorList>
    </citation>
    <scope>NUCLEOTIDE SEQUENCE [LARGE SCALE GENOMIC DNA]</scope>
    <source>
        <strain evidence="2 3">7-3A</strain>
    </source>
</reference>
<dbReference type="RefSeq" id="WP_193812579.1">
    <property type="nucleotide sequence ID" value="NZ_CP040442.1"/>
</dbReference>
<dbReference type="Proteomes" id="UP000594195">
    <property type="component" value="Chromosome"/>
</dbReference>
<name>A0A7M2Y7M9_9FLAO</name>
<evidence type="ECO:0000256" key="1">
    <source>
        <dbReference type="SAM" id="MobiDB-lite"/>
    </source>
</evidence>
<dbReference type="AlphaFoldDB" id="A0A7M2Y7M9"/>
<feature type="region of interest" description="Disordered" evidence="1">
    <location>
        <begin position="1"/>
        <end position="78"/>
    </location>
</feature>
<protein>
    <submittedName>
        <fullName evidence="2">Uncharacterized protein</fullName>
    </submittedName>
</protein>
<accession>A0A7M2Y7M9</accession>
<evidence type="ECO:0000313" key="3">
    <source>
        <dbReference type="Proteomes" id="UP000594195"/>
    </source>
</evidence>
<proteinExistence type="predicted"/>
<feature type="compositionally biased region" description="Basic and acidic residues" evidence="1">
    <location>
        <begin position="55"/>
        <end position="78"/>
    </location>
</feature>